<dbReference type="EMBL" id="CAJOBZ010000016">
    <property type="protein sequence ID" value="CAF4852190.1"/>
    <property type="molecule type" value="Genomic_DNA"/>
</dbReference>
<accession>A0A821SBB9</accession>
<comment type="caution">
    <text evidence="2">The sequence shown here is derived from an EMBL/GenBank/DDBJ whole genome shotgun (WGS) entry which is preliminary data.</text>
</comment>
<organism evidence="2 3">
    <name type="scientific">Pieris macdunnoughi</name>
    <dbReference type="NCBI Taxonomy" id="345717"/>
    <lineage>
        <taxon>Eukaryota</taxon>
        <taxon>Metazoa</taxon>
        <taxon>Ecdysozoa</taxon>
        <taxon>Arthropoda</taxon>
        <taxon>Hexapoda</taxon>
        <taxon>Insecta</taxon>
        <taxon>Pterygota</taxon>
        <taxon>Neoptera</taxon>
        <taxon>Endopterygota</taxon>
        <taxon>Lepidoptera</taxon>
        <taxon>Glossata</taxon>
        <taxon>Ditrysia</taxon>
        <taxon>Papilionoidea</taxon>
        <taxon>Pieridae</taxon>
        <taxon>Pierinae</taxon>
        <taxon>Pieris</taxon>
    </lineage>
</organism>
<evidence type="ECO:0000256" key="1">
    <source>
        <dbReference type="SAM" id="SignalP"/>
    </source>
</evidence>
<dbReference type="AlphaFoldDB" id="A0A821SBB9"/>
<name>A0A821SBB9_9NEOP</name>
<feature type="chain" id="PRO_5032376568" evidence="1">
    <location>
        <begin position="18"/>
        <end position="82"/>
    </location>
</feature>
<sequence length="82" mass="9780">MKLQLLFLTFTLGVIMAKSLGDKLKKESVVDWETSYGYPQYNPGFYFGFPNFWNQPMYSRSLIYDPYQTFGFPETWSSWYES</sequence>
<feature type="signal peptide" evidence="1">
    <location>
        <begin position="1"/>
        <end position="17"/>
    </location>
</feature>
<proteinExistence type="predicted"/>
<evidence type="ECO:0000313" key="2">
    <source>
        <dbReference type="EMBL" id="CAF4852190.1"/>
    </source>
</evidence>
<dbReference type="Proteomes" id="UP000663880">
    <property type="component" value="Unassembled WGS sequence"/>
</dbReference>
<keyword evidence="1" id="KW-0732">Signal</keyword>
<gene>
    <name evidence="2" type="ORF">PMACD_LOCUS7169</name>
</gene>
<keyword evidence="3" id="KW-1185">Reference proteome</keyword>
<reference evidence="2" key="1">
    <citation type="submission" date="2021-02" db="EMBL/GenBank/DDBJ databases">
        <authorList>
            <person name="Steward A R."/>
        </authorList>
    </citation>
    <scope>NUCLEOTIDE SEQUENCE</scope>
</reference>
<evidence type="ECO:0000313" key="3">
    <source>
        <dbReference type="Proteomes" id="UP000663880"/>
    </source>
</evidence>
<protein>
    <submittedName>
        <fullName evidence="2">Uncharacterized protein</fullName>
    </submittedName>
</protein>